<comment type="caution">
    <text evidence="12">The sequence shown here is derived from an EMBL/GenBank/DDBJ whole genome shotgun (WGS) entry which is preliminary data.</text>
</comment>
<dbReference type="GO" id="GO:0003678">
    <property type="term" value="F:DNA helicase activity"/>
    <property type="evidence" value="ECO:0007669"/>
    <property type="project" value="TreeGrafter"/>
</dbReference>
<dbReference type="InterPro" id="IPR003711">
    <property type="entry name" value="CarD-like/TRCF_RID"/>
</dbReference>
<evidence type="ECO:0000256" key="4">
    <source>
        <dbReference type="ARBA" id="ARBA00022801"/>
    </source>
</evidence>
<evidence type="ECO:0000256" key="7">
    <source>
        <dbReference type="ARBA" id="ARBA00023125"/>
    </source>
</evidence>
<keyword evidence="3 9" id="KW-0227">DNA damage</keyword>
<dbReference type="GO" id="GO:0005737">
    <property type="term" value="C:cytoplasm"/>
    <property type="evidence" value="ECO:0007669"/>
    <property type="project" value="UniProtKB-SubCell"/>
</dbReference>
<dbReference type="NCBIfam" id="TIGR00580">
    <property type="entry name" value="mfd"/>
    <property type="match status" value="1"/>
</dbReference>
<dbReference type="OrthoDB" id="9804325at2"/>
<comment type="similarity">
    <text evidence="9">In the N-terminal section; belongs to the UvrB family.</text>
</comment>
<name>A0A0A0DEU9_9PROT</name>
<dbReference type="SMART" id="SM00982">
    <property type="entry name" value="TRCF"/>
    <property type="match status" value="1"/>
</dbReference>
<dbReference type="SMART" id="SM00487">
    <property type="entry name" value="DEXDc"/>
    <property type="match status" value="1"/>
</dbReference>
<dbReference type="InterPro" id="IPR037235">
    <property type="entry name" value="TRCF-like_C_D7"/>
</dbReference>
<dbReference type="InterPro" id="IPR036101">
    <property type="entry name" value="CarD-like/TRCF_RID_sf"/>
</dbReference>
<dbReference type="InterPro" id="IPR041471">
    <property type="entry name" value="UvrB_inter"/>
</dbReference>
<gene>
    <name evidence="9" type="primary">mfd</name>
    <name evidence="12" type="ORF">P409_04060</name>
</gene>
<protein>
    <recommendedName>
        <fullName evidence="9">Transcription-repair-coupling factor</fullName>
        <shortName evidence="9">TRCF</shortName>
        <ecNumber evidence="9">3.6.4.-</ecNumber>
    </recommendedName>
</protein>
<evidence type="ECO:0000259" key="10">
    <source>
        <dbReference type="PROSITE" id="PS51192"/>
    </source>
</evidence>
<dbReference type="SMART" id="SM00490">
    <property type="entry name" value="HELICc"/>
    <property type="match status" value="1"/>
</dbReference>
<evidence type="ECO:0000313" key="13">
    <source>
        <dbReference type="Proteomes" id="UP000029995"/>
    </source>
</evidence>
<evidence type="ECO:0000256" key="5">
    <source>
        <dbReference type="ARBA" id="ARBA00022806"/>
    </source>
</evidence>
<comment type="similarity">
    <text evidence="9">In the C-terminal section; belongs to the helicase family. RecG subfamily.</text>
</comment>
<dbReference type="GO" id="GO:0003684">
    <property type="term" value="F:damaged DNA binding"/>
    <property type="evidence" value="ECO:0007669"/>
    <property type="project" value="InterPro"/>
</dbReference>
<keyword evidence="1 9" id="KW-0963">Cytoplasm</keyword>
<evidence type="ECO:0000256" key="3">
    <source>
        <dbReference type="ARBA" id="ARBA00022763"/>
    </source>
</evidence>
<dbReference type="SMART" id="SM01058">
    <property type="entry name" value="CarD_TRCF"/>
    <property type="match status" value="1"/>
</dbReference>
<evidence type="ECO:0000256" key="1">
    <source>
        <dbReference type="ARBA" id="ARBA00022490"/>
    </source>
</evidence>
<dbReference type="SUPFAM" id="SSF141259">
    <property type="entry name" value="CarD-like"/>
    <property type="match status" value="1"/>
</dbReference>
<dbReference type="Pfam" id="PF00270">
    <property type="entry name" value="DEAD"/>
    <property type="match status" value="1"/>
</dbReference>
<evidence type="ECO:0000256" key="6">
    <source>
        <dbReference type="ARBA" id="ARBA00022840"/>
    </source>
</evidence>
<comment type="subcellular location">
    <subcellularLocation>
        <location evidence="9">Cytoplasm</location>
    </subcellularLocation>
</comment>
<dbReference type="EC" id="3.6.4.-" evidence="9"/>
<comment type="function">
    <text evidence="9">Couples transcription and DNA repair by recognizing RNA polymerase (RNAP) stalled at DNA lesions. Mediates ATP-dependent release of RNAP and its truncated transcript from the DNA, and recruitment of nucleotide excision repair machinery to the damaged site.</text>
</comment>
<dbReference type="InterPro" id="IPR014001">
    <property type="entry name" value="Helicase_ATP-bd"/>
</dbReference>
<organism evidence="12 13">
    <name type="scientific">Inquilinus limosus MP06</name>
    <dbReference type="NCBI Taxonomy" id="1398085"/>
    <lineage>
        <taxon>Bacteria</taxon>
        <taxon>Pseudomonadati</taxon>
        <taxon>Pseudomonadota</taxon>
        <taxon>Alphaproteobacteria</taxon>
        <taxon>Rhodospirillales</taxon>
        <taxon>Rhodospirillaceae</taxon>
        <taxon>Inquilinus</taxon>
    </lineage>
</organism>
<dbReference type="GO" id="GO:0006355">
    <property type="term" value="P:regulation of DNA-templated transcription"/>
    <property type="evidence" value="ECO:0007669"/>
    <property type="project" value="UniProtKB-UniRule"/>
</dbReference>
<dbReference type="Gene3D" id="3.30.2060.10">
    <property type="entry name" value="Penicillin-binding protein 1b domain"/>
    <property type="match status" value="1"/>
</dbReference>
<keyword evidence="8 9" id="KW-0234">DNA repair</keyword>
<reference evidence="12 13" key="1">
    <citation type="submission" date="2014-01" db="EMBL/GenBank/DDBJ databases">
        <title>Genome sequence determination for a cystic fibrosis isolate, Inquilinus limosus.</title>
        <authorList>
            <person name="Pino M."/>
            <person name="Di Conza J."/>
            <person name="Gutkind G."/>
        </authorList>
    </citation>
    <scope>NUCLEOTIDE SEQUENCE [LARGE SCALE GENOMIC DNA]</scope>
    <source>
        <strain evidence="12 13">MP06</strain>
    </source>
</reference>
<accession>A0A0A0DEU9</accession>
<dbReference type="PROSITE" id="PS51192">
    <property type="entry name" value="HELICASE_ATP_BIND_1"/>
    <property type="match status" value="1"/>
</dbReference>
<evidence type="ECO:0000256" key="2">
    <source>
        <dbReference type="ARBA" id="ARBA00022741"/>
    </source>
</evidence>
<dbReference type="InterPro" id="IPR005118">
    <property type="entry name" value="TRCF_C"/>
</dbReference>
<dbReference type="Pfam" id="PF02559">
    <property type="entry name" value="CarD_TRCF_RID"/>
    <property type="match status" value="1"/>
</dbReference>
<feature type="domain" description="Helicase C-terminal" evidence="11">
    <location>
        <begin position="811"/>
        <end position="965"/>
    </location>
</feature>
<dbReference type="InterPro" id="IPR011545">
    <property type="entry name" value="DEAD/DEAH_box_helicase_dom"/>
</dbReference>
<dbReference type="Proteomes" id="UP000029995">
    <property type="component" value="Unassembled WGS sequence"/>
</dbReference>
<dbReference type="GO" id="GO:0005524">
    <property type="term" value="F:ATP binding"/>
    <property type="evidence" value="ECO:0007669"/>
    <property type="project" value="UniProtKB-UniRule"/>
</dbReference>
<keyword evidence="2 9" id="KW-0547">Nucleotide-binding</keyword>
<evidence type="ECO:0000256" key="8">
    <source>
        <dbReference type="ARBA" id="ARBA00023204"/>
    </source>
</evidence>
<dbReference type="PROSITE" id="PS51194">
    <property type="entry name" value="HELICASE_CTER"/>
    <property type="match status" value="1"/>
</dbReference>
<dbReference type="Pfam" id="PF03461">
    <property type="entry name" value="TRCF"/>
    <property type="match status" value="1"/>
</dbReference>
<dbReference type="InterPro" id="IPR047112">
    <property type="entry name" value="RecG/Mfd"/>
</dbReference>
<dbReference type="RefSeq" id="WP_034832034.1">
    <property type="nucleotide sequence ID" value="NZ_JANX01000024.1"/>
</dbReference>
<dbReference type="Gene3D" id="2.40.10.170">
    <property type="match status" value="1"/>
</dbReference>
<keyword evidence="7 9" id="KW-0238">DNA-binding</keyword>
<dbReference type="Gene3D" id="3.90.1150.50">
    <property type="entry name" value="Transcription-repair-coupling factor, D7 domain"/>
    <property type="match status" value="1"/>
</dbReference>
<dbReference type="InterPro" id="IPR001650">
    <property type="entry name" value="Helicase_C-like"/>
</dbReference>
<dbReference type="SUPFAM" id="SSF52540">
    <property type="entry name" value="P-loop containing nucleoside triphosphate hydrolases"/>
    <property type="match status" value="4"/>
</dbReference>
<dbReference type="InterPro" id="IPR004576">
    <property type="entry name" value="Mfd"/>
</dbReference>
<dbReference type="CDD" id="cd17991">
    <property type="entry name" value="DEXHc_TRCF"/>
    <property type="match status" value="1"/>
</dbReference>
<evidence type="ECO:0000259" key="11">
    <source>
        <dbReference type="PROSITE" id="PS51194"/>
    </source>
</evidence>
<dbReference type="GO" id="GO:0016787">
    <property type="term" value="F:hydrolase activity"/>
    <property type="evidence" value="ECO:0007669"/>
    <property type="project" value="UniProtKB-KW"/>
</dbReference>
<dbReference type="Gene3D" id="3.40.50.11180">
    <property type="match status" value="1"/>
</dbReference>
<sequence>MSVLAEPATARASARHRTIGGVPQGQDARLIAELARKAGDKGLLHIASDDARLPALEGALAFFAPDLPVVVLPPWDCLPYDRVSPNPETVAERVEALTRLLAAREPGRPFVVLTTIGAAMQRVPPRDAFAEASLSIAPGQRVDLEGLQGFLARNGYVRAQTVREPGEFAIRGGIVDLFPPGTEEPLRLDLFGDELEKIRRFDPMSQRTTGEVDRITLKPMGEVFLDPASIARFRSGYRELFGAINDDDPLYEAVSAGRKQAGMEHWLPLFHEHLDTVFDYLPEASVTLDYQLEQARDQRLAQIADFYEARLTHQAAQKKAKTPPYRPIPPERLYLDAAEWETCLADRPVADFSPFAPPEGGADAGGRRGHDFAEARANPEVNLYAAVRNHIGELKAAGKRVLVAGYTTGARDRLRSMLSEQGRADFAVAENWAGVEKAHPASAVMVVLPLEHGFAAPDLAVVTEQDILGDRLTRPQKKRRKSEQFIAEVSALAAGDIVVHQDHGIGRYEGLETLTVGGAAHDCLRIVYEGGDKLFVPVENIEVLSRYGSGDMAVQLDKLGGAGWQARKARVKKRLKDMAEELMRIAAARALRTTASLPPPEGLYEEFAARFPYAETEDQQRAIDEVLDDLQAGRPMDRLVCGDVGFGKTEVALRAAFAAAANGVQVAVVVPTTLLARQHFRTFSERFKGLPLRVAQLSRMVTPKEAKLVRDELAAGTMDIVVGTHAILSKQVSFKNLGLVIVDEEQHFGVKQKEKLKALREDVHVLTLTATPIPRTLQMSLSGVRELSLITTPPIDRLAVRTFVLPFDPVIIREAVMREHFRGGQTYYVCPRIEDLAEVHQTLQELVPEVKIAVAHGQMPATQLEEVMSAFYDGQFDVLLATAIVESGLDVPSANTMVIHRADLFGLAQLYQLRGRIGRSKLRGYAYLTYAPRKPLSKTAQQRLHVIETLDTLGAGFTLASHDMDIRGAGNLLGEEQSGHIREVGAELYQQMLEEAVQAARAGVGTGEEAAESWTPQINLGVPVLIPETYVADLQIRLDLYRRISALEGQAELDGFAAELIDRFGALPEEVENLLELVAIKRLCRTAGVERLDAGPKGAVIGFRDNQFARPDKLIGFIQKMAGAIKVRPDQKLVYARGWETPQDRVSGARKLVQRLADLAAG</sequence>
<dbReference type="Pfam" id="PF17757">
    <property type="entry name" value="UvrB_inter"/>
    <property type="match status" value="1"/>
</dbReference>
<proteinExistence type="inferred from homology"/>
<dbReference type="Gene3D" id="3.40.50.300">
    <property type="entry name" value="P-loop containing nucleotide triphosphate hydrolases"/>
    <property type="match status" value="2"/>
</dbReference>
<dbReference type="SUPFAM" id="SSF143517">
    <property type="entry name" value="TRCF domain-like"/>
    <property type="match status" value="1"/>
</dbReference>
<dbReference type="InterPro" id="IPR027417">
    <property type="entry name" value="P-loop_NTPase"/>
</dbReference>
<dbReference type="GO" id="GO:0000716">
    <property type="term" value="P:transcription-coupled nucleotide-excision repair, DNA damage recognition"/>
    <property type="evidence" value="ECO:0007669"/>
    <property type="project" value="UniProtKB-UniRule"/>
</dbReference>
<keyword evidence="5" id="KW-0347">Helicase</keyword>
<keyword evidence="4 9" id="KW-0378">Hydrolase</keyword>
<dbReference type="Pfam" id="PF00271">
    <property type="entry name" value="Helicase_C"/>
    <property type="match status" value="1"/>
</dbReference>
<dbReference type="PANTHER" id="PTHR47964:SF1">
    <property type="entry name" value="ATP-DEPENDENT DNA HELICASE HOMOLOG RECG, CHLOROPLASTIC"/>
    <property type="match status" value="1"/>
</dbReference>
<evidence type="ECO:0000256" key="9">
    <source>
        <dbReference type="HAMAP-Rule" id="MF_00969"/>
    </source>
</evidence>
<dbReference type="HAMAP" id="MF_00969">
    <property type="entry name" value="TRCF"/>
    <property type="match status" value="1"/>
</dbReference>
<dbReference type="PANTHER" id="PTHR47964">
    <property type="entry name" value="ATP-DEPENDENT DNA HELICASE HOMOLOG RECG, CHLOROPLASTIC"/>
    <property type="match status" value="1"/>
</dbReference>
<dbReference type="EMBL" id="JANX01000024">
    <property type="protein sequence ID" value="KGM35522.1"/>
    <property type="molecule type" value="Genomic_DNA"/>
</dbReference>
<dbReference type="AlphaFoldDB" id="A0A0A0DEU9"/>
<feature type="domain" description="Helicase ATP-binding" evidence="10">
    <location>
        <begin position="629"/>
        <end position="790"/>
    </location>
</feature>
<evidence type="ECO:0000313" key="12">
    <source>
        <dbReference type="EMBL" id="KGM35522.1"/>
    </source>
</evidence>
<keyword evidence="6 9" id="KW-0067">ATP-binding</keyword>